<dbReference type="InterPro" id="IPR008966">
    <property type="entry name" value="Adhesion_dom_sf"/>
</dbReference>
<sequence length="185" mass="20183">MMSGIKKKISVMLFLYALFFSADTLASSITPGKVEMSGELIETACGIDPLSREIWVDFGDVSARDINMDSESHLTKDFNVHLIGCRVIKNKTAADDSFPYATITFIGNSSPHDPSALLVTGEGEGFGIHLRNQHGSMLTIGQPSPGYDLSNGSNILRFTASLVPVNKHIKAGEFYAIARFFIDYN</sequence>
<dbReference type="HOGENOM" id="CLU_088965_3_1_6"/>
<dbReference type="SUPFAM" id="SSF49401">
    <property type="entry name" value="Bacterial adhesins"/>
    <property type="match status" value="1"/>
</dbReference>
<keyword evidence="4" id="KW-1185">Reference proteome</keyword>
<dbReference type="eggNOG" id="COG3539">
    <property type="taxonomic scope" value="Bacteria"/>
</dbReference>
<evidence type="ECO:0000313" key="3">
    <source>
        <dbReference type="EMBL" id="AIU72052.1"/>
    </source>
</evidence>
<protein>
    <submittedName>
        <fullName evidence="3">Fimbrial protein</fullName>
    </submittedName>
</protein>
<dbReference type="InterPro" id="IPR000259">
    <property type="entry name" value="Adhesion_dom_fimbrial"/>
</dbReference>
<dbReference type="PANTHER" id="PTHR33420:SF11">
    <property type="entry name" value="FIMBRIAL-LIKE PROTEIN"/>
    <property type="match status" value="1"/>
</dbReference>
<gene>
    <name evidence="3" type="ORF">AT03_06350</name>
</gene>
<dbReference type="AlphaFoldDB" id="A0A097R004"/>
<dbReference type="RefSeq" id="WP_025800616.1">
    <property type="nucleotide sequence ID" value="NZ_CP009706.1"/>
</dbReference>
<evidence type="ECO:0000259" key="2">
    <source>
        <dbReference type="Pfam" id="PF00419"/>
    </source>
</evidence>
<evidence type="ECO:0000256" key="1">
    <source>
        <dbReference type="SAM" id="SignalP"/>
    </source>
</evidence>
<name>A0A097R004_HAFAL</name>
<dbReference type="OrthoDB" id="6522787at2"/>
<dbReference type="GO" id="GO:0009289">
    <property type="term" value="C:pilus"/>
    <property type="evidence" value="ECO:0007669"/>
    <property type="project" value="InterPro"/>
</dbReference>
<dbReference type="InterPro" id="IPR036937">
    <property type="entry name" value="Adhesion_dom_fimbrial_sf"/>
</dbReference>
<dbReference type="Proteomes" id="UP000029986">
    <property type="component" value="Chromosome"/>
</dbReference>
<organism evidence="3 4">
    <name type="scientific">Hafnia alvei FB1</name>
    <dbReference type="NCBI Taxonomy" id="1453496"/>
    <lineage>
        <taxon>Bacteria</taxon>
        <taxon>Pseudomonadati</taxon>
        <taxon>Pseudomonadota</taxon>
        <taxon>Gammaproteobacteria</taxon>
        <taxon>Enterobacterales</taxon>
        <taxon>Hafniaceae</taxon>
        <taxon>Hafnia</taxon>
    </lineage>
</organism>
<dbReference type="PANTHER" id="PTHR33420">
    <property type="entry name" value="FIMBRIAL SUBUNIT ELFA-RELATED"/>
    <property type="match status" value="1"/>
</dbReference>
<dbReference type="PATRIC" id="fig|1453496.5.peg.1272"/>
<feature type="chain" id="PRO_5001932188" evidence="1">
    <location>
        <begin position="23"/>
        <end position="185"/>
    </location>
</feature>
<dbReference type="GO" id="GO:0043709">
    <property type="term" value="P:cell adhesion involved in single-species biofilm formation"/>
    <property type="evidence" value="ECO:0007669"/>
    <property type="project" value="TreeGrafter"/>
</dbReference>
<dbReference type="EMBL" id="CP009706">
    <property type="protein sequence ID" value="AIU72052.1"/>
    <property type="molecule type" value="Genomic_DNA"/>
</dbReference>
<dbReference type="Pfam" id="PF00419">
    <property type="entry name" value="Fimbrial"/>
    <property type="match status" value="1"/>
</dbReference>
<keyword evidence="1" id="KW-0732">Signal</keyword>
<dbReference type="Gene3D" id="2.60.40.1090">
    <property type="entry name" value="Fimbrial-type adhesion domain"/>
    <property type="match status" value="1"/>
</dbReference>
<dbReference type="InterPro" id="IPR050263">
    <property type="entry name" value="Bact_Fimbrial_Adh_Pro"/>
</dbReference>
<feature type="signal peptide" evidence="1">
    <location>
        <begin position="1"/>
        <end position="22"/>
    </location>
</feature>
<accession>A0A097R004</accession>
<evidence type="ECO:0000313" key="4">
    <source>
        <dbReference type="Proteomes" id="UP000029986"/>
    </source>
</evidence>
<proteinExistence type="predicted"/>
<reference evidence="3 4" key="1">
    <citation type="journal article" date="2014" name="Gut Pathog.">
        <title>Gene clusters of Hafnia alvei strain FB1 important in survival and pathogenesis: a draft genome perspective.</title>
        <authorList>
            <person name="Tan J.Y."/>
            <person name="Yin W.F."/>
            <person name="Chan K.G."/>
        </authorList>
    </citation>
    <scope>NUCLEOTIDE SEQUENCE [LARGE SCALE GENOMIC DNA]</scope>
    <source>
        <strain evidence="3 4">FB1</strain>
    </source>
</reference>
<feature type="domain" description="Fimbrial-type adhesion" evidence="2">
    <location>
        <begin position="35"/>
        <end position="184"/>
    </location>
</feature>
<dbReference type="KEGG" id="hav:AT03_06350"/>